<keyword evidence="3" id="KW-1185">Reference proteome</keyword>
<dbReference type="RefSeq" id="WP_154120535.1">
    <property type="nucleotide sequence ID" value="NZ_WJXB01000007.1"/>
</dbReference>
<feature type="region of interest" description="Disordered" evidence="1">
    <location>
        <begin position="1"/>
        <end position="48"/>
    </location>
</feature>
<dbReference type="Proteomes" id="UP000463051">
    <property type="component" value="Unassembled WGS sequence"/>
</dbReference>
<comment type="caution">
    <text evidence="2">The sequence shown here is derived from an EMBL/GenBank/DDBJ whole genome shotgun (WGS) entry which is preliminary data.</text>
</comment>
<proteinExistence type="predicted"/>
<dbReference type="AlphaFoldDB" id="A0A7X2H7U8"/>
<evidence type="ECO:0000256" key="1">
    <source>
        <dbReference type="SAM" id="MobiDB-lite"/>
    </source>
</evidence>
<evidence type="ECO:0000313" key="2">
    <source>
        <dbReference type="EMBL" id="MRN55025.1"/>
    </source>
</evidence>
<reference evidence="2 3" key="1">
    <citation type="submission" date="2019-11" db="EMBL/GenBank/DDBJ databases">
        <title>Paenibacillus monticola sp. nov., a novel PGPR strain isolated from mountain sample in China.</title>
        <authorList>
            <person name="Zhao Q."/>
            <person name="Li H.-P."/>
            <person name="Zhang J.-L."/>
        </authorList>
    </citation>
    <scope>NUCLEOTIDE SEQUENCE [LARGE SCALE GENOMIC DNA]</scope>
    <source>
        <strain evidence="2 3">LC-T2</strain>
    </source>
</reference>
<sequence>MKMGRERQAAGTAKKQLRLLSGREERGTRAKYASEWQKPLQPNEIAVA</sequence>
<dbReference type="EMBL" id="WJXB01000007">
    <property type="protein sequence ID" value="MRN55025.1"/>
    <property type="molecule type" value="Genomic_DNA"/>
</dbReference>
<name>A0A7X2H7U8_9BACL</name>
<accession>A0A7X2H7U8</accession>
<organism evidence="2 3">
    <name type="scientific">Paenibacillus monticola</name>
    <dbReference type="NCBI Taxonomy" id="2666075"/>
    <lineage>
        <taxon>Bacteria</taxon>
        <taxon>Bacillati</taxon>
        <taxon>Bacillota</taxon>
        <taxon>Bacilli</taxon>
        <taxon>Bacillales</taxon>
        <taxon>Paenibacillaceae</taxon>
        <taxon>Paenibacillus</taxon>
    </lineage>
</organism>
<protein>
    <submittedName>
        <fullName evidence="2">Uncharacterized protein</fullName>
    </submittedName>
</protein>
<evidence type="ECO:0000313" key="3">
    <source>
        <dbReference type="Proteomes" id="UP000463051"/>
    </source>
</evidence>
<gene>
    <name evidence="2" type="ORF">GJB61_18770</name>
</gene>